<gene>
    <name evidence="6 9" type="primary">map</name>
    <name evidence="9" type="ORF">IAB06_01155</name>
</gene>
<dbReference type="InterPro" id="IPR036005">
    <property type="entry name" value="Creatinase/aminopeptidase-like"/>
</dbReference>
<dbReference type="GO" id="GO:0046872">
    <property type="term" value="F:metal ion binding"/>
    <property type="evidence" value="ECO:0007669"/>
    <property type="project" value="UniProtKB-UniRule"/>
</dbReference>
<keyword evidence="4 6" id="KW-0479">Metal-binding</keyword>
<dbReference type="NCBIfam" id="TIGR00500">
    <property type="entry name" value="met_pdase_I"/>
    <property type="match status" value="1"/>
</dbReference>
<dbReference type="Gene3D" id="3.90.230.10">
    <property type="entry name" value="Creatinase/methionine aminopeptidase superfamily"/>
    <property type="match status" value="1"/>
</dbReference>
<evidence type="ECO:0000256" key="6">
    <source>
        <dbReference type="HAMAP-Rule" id="MF_01974"/>
    </source>
</evidence>
<feature type="binding site" evidence="6">
    <location>
        <position position="175"/>
    </location>
    <ligand>
        <name>substrate</name>
    </ligand>
</feature>
<evidence type="ECO:0000256" key="4">
    <source>
        <dbReference type="ARBA" id="ARBA00022723"/>
    </source>
</evidence>
<dbReference type="SUPFAM" id="SSF55920">
    <property type="entry name" value="Creatinase/aminopeptidase"/>
    <property type="match status" value="1"/>
</dbReference>
<dbReference type="Pfam" id="PF00557">
    <property type="entry name" value="Peptidase_M24"/>
    <property type="match status" value="1"/>
</dbReference>
<dbReference type="EMBL" id="DVNI01000019">
    <property type="protein sequence ID" value="HIU63634.1"/>
    <property type="molecule type" value="Genomic_DNA"/>
</dbReference>
<evidence type="ECO:0000313" key="10">
    <source>
        <dbReference type="Proteomes" id="UP000824099"/>
    </source>
</evidence>
<comment type="subunit">
    <text evidence="6">Monomer.</text>
</comment>
<dbReference type="GO" id="GO:0005829">
    <property type="term" value="C:cytosol"/>
    <property type="evidence" value="ECO:0007669"/>
    <property type="project" value="TreeGrafter"/>
</dbReference>
<protein>
    <recommendedName>
        <fullName evidence="6 7">Methionine aminopeptidase</fullName>
        <shortName evidence="6">MAP</shortName>
        <shortName evidence="6">MetAP</shortName>
        <ecNumber evidence="6 7">3.4.11.18</ecNumber>
    </recommendedName>
    <alternativeName>
        <fullName evidence="6">Peptidase M</fullName>
    </alternativeName>
</protein>
<dbReference type="PRINTS" id="PR00599">
    <property type="entry name" value="MAPEPTIDASE"/>
</dbReference>
<dbReference type="GO" id="GO:0006508">
    <property type="term" value="P:proteolysis"/>
    <property type="evidence" value="ECO:0007669"/>
    <property type="project" value="UniProtKB-KW"/>
</dbReference>
<dbReference type="AlphaFoldDB" id="A0A9D1SKA8"/>
<dbReference type="InterPro" id="IPR002467">
    <property type="entry name" value="Pept_M24A_MAP1"/>
</dbReference>
<comment type="similarity">
    <text evidence="6">Belongs to the peptidase M24A family. Methionine aminopeptidase type 1 subfamily.</text>
</comment>
<dbReference type="HAMAP" id="MF_01974">
    <property type="entry name" value="MetAP_1"/>
    <property type="match status" value="1"/>
</dbReference>
<evidence type="ECO:0000256" key="3">
    <source>
        <dbReference type="ARBA" id="ARBA00022670"/>
    </source>
</evidence>
<dbReference type="PANTHER" id="PTHR43330">
    <property type="entry name" value="METHIONINE AMINOPEPTIDASE"/>
    <property type="match status" value="1"/>
</dbReference>
<keyword evidence="3 6" id="KW-0645">Protease</keyword>
<reference evidence="9" key="2">
    <citation type="journal article" date="2021" name="PeerJ">
        <title>Extensive microbial diversity within the chicken gut microbiome revealed by metagenomics and culture.</title>
        <authorList>
            <person name="Gilroy R."/>
            <person name="Ravi A."/>
            <person name="Getino M."/>
            <person name="Pursley I."/>
            <person name="Horton D.L."/>
            <person name="Alikhan N.F."/>
            <person name="Baker D."/>
            <person name="Gharbi K."/>
            <person name="Hall N."/>
            <person name="Watson M."/>
            <person name="Adriaenssens E.M."/>
            <person name="Foster-Nyarko E."/>
            <person name="Jarju S."/>
            <person name="Secka A."/>
            <person name="Antonio M."/>
            <person name="Oren A."/>
            <person name="Chaudhuri R.R."/>
            <person name="La Ragione R."/>
            <person name="Hildebrand F."/>
            <person name="Pallen M.J."/>
        </authorList>
    </citation>
    <scope>NUCLEOTIDE SEQUENCE</scope>
    <source>
        <strain evidence="9">CHK160-1198</strain>
    </source>
</reference>
<comment type="caution">
    <text evidence="9">The sequence shown here is derived from an EMBL/GenBank/DDBJ whole genome shotgun (WGS) entry which is preliminary data.</text>
</comment>
<feature type="binding site" evidence="6">
    <location>
        <position position="94"/>
    </location>
    <ligand>
        <name>a divalent metal cation</name>
        <dbReference type="ChEBI" id="CHEBI:60240"/>
        <label>1</label>
    </ligand>
</feature>
<dbReference type="PANTHER" id="PTHR43330:SF27">
    <property type="entry name" value="METHIONINE AMINOPEPTIDASE"/>
    <property type="match status" value="1"/>
</dbReference>
<organism evidence="9 10">
    <name type="scientific">Candidatus Avacidaminococcus intestinavium</name>
    <dbReference type="NCBI Taxonomy" id="2840684"/>
    <lineage>
        <taxon>Bacteria</taxon>
        <taxon>Bacillati</taxon>
        <taxon>Bacillota</taxon>
        <taxon>Negativicutes</taxon>
        <taxon>Acidaminococcales</taxon>
        <taxon>Acidaminococcaceae</taxon>
        <taxon>Acidaminococcaceae incertae sedis</taxon>
        <taxon>Candidatus Avacidaminococcus</taxon>
    </lineage>
</organism>
<dbReference type="InterPro" id="IPR001714">
    <property type="entry name" value="Pept_M24_MAP"/>
</dbReference>
<feature type="binding site" evidence="6">
    <location>
        <position position="232"/>
    </location>
    <ligand>
        <name>a divalent metal cation</name>
        <dbReference type="ChEBI" id="CHEBI:60240"/>
        <label>1</label>
    </ligand>
</feature>
<reference evidence="9" key="1">
    <citation type="submission" date="2020-10" db="EMBL/GenBank/DDBJ databases">
        <authorList>
            <person name="Gilroy R."/>
        </authorList>
    </citation>
    <scope>NUCLEOTIDE SEQUENCE</scope>
    <source>
        <strain evidence="9">CHK160-1198</strain>
    </source>
</reference>
<dbReference type="Proteomes" id="UP000824099">
    <property type="component" value="Unassembled WGS sequence"/>
</dbReference>
<feature type="binding site" evidence="6">
    <location>
        <position position="232"/>
    </location>
    <ligand>
        <name>a divalent metal cation</name>
        <dbReference type="ChEBI" id="CHEBI:60240"/>
        <label>2</label>
        <note>catalytic</note>
    </ligand>
</feature>
<dbReference type="GO" id="GO:0070006">
    <property type="term" value="F:metalloaminopeptidase activity"/>
    <property type="evidence" value="ECO:0007669"/>
    <property type="project" value="UniProtKB-UniRule"/>
</dbReference>
<evidence type="ECO:0000256" key="1">
    <source>
        <dbReference type="ARBA" id="ARBA00002521"/>
    </source>
</evidence>
<dbReference type="GO" id="GO:0004239">
    <property type="term" value="F:initiator methionyl aminopeptidase activity"/>
    <property type="evidence" value="ECO:0007669"/>
    <property type="project" value="UniProtKB-UniRule"/>
</dbReference>
<evidence type="ECO:0000259" key="8">
    <source>
        <dbReference type="Pfam" id="PF00557"/>
    </source>
</evidence>
<dbReference type="EC" id="3.4.11.18" evidence="6 7"/>
<dbReference type="PROSITE" id="PS00680">
    <property type="entry name" value="MAP_1"/>
    <property type="match status" value="1"/>
</dbReference>
<accession>A0A9D1SKA8</accession>
<evidence type="ECO:0000256" key="2">
    <source>
        <dbReference type="ARBA" id="ARBA00022438"/>
    </source>
</evidence>
<feature type="binding site" evidence="6">
    <location>
        <position position="77"/>
    </location>
    <ligand>
        <name>substrate</name>
    </ligand>
</feature>
<feature type="domain" description="Peptidase M24" evidence="8">
    <location>
        <begin position="12"/>
        <end position="238"/>
    </location>
</feature>
<feature type="binding site" evidence="6">
    <location>
        <position position="105"/>
    </location>
    <ligand>
        <name>a divalent metal cation</name>
        <dbReference type="ChEBI" id="CHEBI:60240"/>
        <label>2</label>
        <note>catalytic</note>
    </ligand>
</feature>
<comment type="function">
    <text evidence="1 6">Removes the N-terminal methionine from nascent proteins. The N-terminal methionine is often cleaved when the second residue in the primary sequence is small and uncharged (Met-Ala-, Cys, Gly, Pro, Ser, Thr, or Val). Requires deformylation of the N(alpha)-formylated initiator methionine before it can be hydrolyzed.</text>
</comment>
<comment type="cofactor">
    <cofactor evidence="6">
        <name>Co(2+)</name>
        <dbReference type="ChEBI" id="CHEBI:48828"/>
    </cofactor>
    <cofactor evidence="6">
        <name>Zn(2+)</name>
        <dbReference type="ChEBI" id="CHEBI:29105"/>
    </cofactor>
    <cofactor evidence="6">
        <name>Mn(2+)</name>
        <dbReference type="ChEBI" id="CHEBI:29035"/>
    </cofactor>
    <cofactor evidence="6">
        <name>Fe(2+)</name>
        <dbReference type="ChEBI" id="CHEBI:29033"/>
    </cofactor>
    <text evidence="6">Binds 2 divalent metal cations per subunit. Has a high-affinity and a low affinity metal-binding site. The true nature of the physiological cofactor is under debate. The enzyme is active with cobalt, zinc, manganese or divalent iron ions. Most likely, methionine aminopeptidases function as mononuclear Fe(2+)-metalloproteases under physiological conditions, and the catalytically relevant metal-binding site has been assigned to the histidine-containing high-affinity site.</text>
</comment>
<keyword evidence="2 6" id="KW-0031">Aminopeptidase</keyword>
<keyword evidence="5 6" id="KW-0378">Hydrolase</keyword>
<dbReference type="CDD" id="cd01086">
    <property type="entry name" value="MetAP1"/>
    <property type="match status" value="1"/>
</dbReference>
<evidence type="ECO:0000256" key="7">
    <source>
        <dbReference type="RuleBase" id="RU003653"/>
    </source>
</evidence>
<feature type="binding site" evidence="6">
    <location>
        <position position="168"/>
    </location>
    <ligand>
        <name>a divalent metal cation</name>
        <dbReference type="ChEBI" id="CHEBI:60240"/>
        <label>2</label>
        <note>catalytic</note>
    </ligand>
</feature>
<proteinExistence type="inferred from homology"/>
<feature type="binding site" evidence="6">
    <location>
        <position position="105"/>
    </location>
    <ligand>
        <name>a divalent metal cation</name>
        <dbReference type="ChEBI" id="CHEBI:60240"/>
        <label>1</label>
    </ligand>
</feature>
<comment type="catalytic activity">
    <reaction evidence="6 7">
        <text>Release of N-terminal amino acids, preferentially methionine, from peptides and arylamides.</text>
        <dbReference type="EC" id="3.4.11.18"/>
    </reaction>
</comment>
<evidence type="ECO:0000256" key="5">
    <source>
        <dbReference type="ARBA" id="ARBA00022801"/>
    </source>
</evidence>
<sequence length="249" mass="26453">MILLKSEREVRYMREAGMVVALALEAVGKVVEPGITTQELDRVAEKTIREQGAKPAFKGLYGFPASICVSINCEVVHGIPGSRKLAEGDIVSVDCGATLGGFNGDSAVTFTVGTVADETQKLVDETQNALYKGIAEAVAGNKLGAISEAIQKHAEQAGFSIVREYVGHGIGRSVHEEPEVPNYGFAKRGPLLTEGMVLAIEPMVNLGLRSVKVAQDGWTVVTRDGKPSAHFEHTVAITSNGPEILTRLA</sequence>
<feature type="binding site" evidence="6">
    <location>
        <position position="201"/>
    </location>
    <ligand>
        <name>a divalent metal cation</name>
        <dbReference type="ChEBI" id="CHEBI:60240"/>
        <label>2</label>
        <note>catalytic</note>
    </ligand>
</feature>
<name>A0A9D1SKA8_9FIRM</name>
<dbReference type="InterPro" id="IPR000994">
    <property type="entry name" value="Pept_M24"/>
</dbReference>
<evidence type="ECO:0000313" key="9">
    <source>
        <dbReference type="EMBL" id="HIU63634.1"/>
    </source>
</evidence>